<feature type="compositionally biased region" description="Polar residues" evidence="1">
    <location>
        <begin position="34"/>
        <end position="54"/>
    </location>
</feature>
<keyword evidence="3" id="KW-1185">Reference proteome</keyword>
<sequence>MEKFNCVRNTRFEHHNTRTIQQLHVFVQVNLLQRPSQPRSGTNIDNMSSLQTLNKTKKTSDSSTKSTSHLNVHPNGPSYAPPMMPLDTDDGISYKGSIHEYVNSLCKASDNILAILNDLNDLPEVMKQMPPLPVKVNQELAISILPRPPHQMKS</sequence>
<dbReference type="InterPro" id="IPR022228">
    <property type="entry name" value="DUF3755"/>
</dbReference>
<name>A0ABC8KBY4_ERUVS</name>
<reference evidence="2 3" key="1">
    <citation type="submission" date="2022-03" db="EMBL/GenBank/DDBJ databases">
        <authorList>
            <person name="Macdonald S."/>
            <person name="Ahmed S."/>
            <person name="Newling K."/>
        </authorList>
    </citation>
    <scope>NUCLEOTIDE SEQUENCE [LARGE SCALE GENOMIC DNA]</scope>
</reference>
<dbReference type="Proteomes" id="UP001642260">
    <property type="component" value="Unassembled WGS sequence"/>
</dbReference>
<organism evidence="2 3">
    <name type="scientific">Eruca vesicaria subsp. sativa</name>
    <name type="common">Garden rocket</name>
    <name type="synonym">Eruca sativa</name>
    <dbReference type="NCBI Taxonomy" id="29727"/>
    <lineage>
        <taxon>Eukaryota</taxon>
        <taxon>Viridiplantae</taxon>
        <taxon>Streptophyta</taxon>
        <taxon>Embryophyta</taxon>
        <taxon>Tracheophyta</taxon>
        <taxon>Spermatophyta</taxon>
        <taxon>Magnoliopsida</taxon>
        <taxon>eudicotyledons</taxon>
        <taxon>Gunneridae</taxon>
        <taxon>Pentapetalae</taxon>
        <taxon>rosids</taxon>
        <taxon>malvids</taxon>
        <taxon>Brassicales</taxon>
        <taxon>Brassicaceae</taxon>
        <taxon>Brassiceae</taxon>
        <taxon>Eruca</taxon>
    </lineage>
</organism>
<protein>
    <submittedName>
        <fullName evidence="2">Uncharacterized protein</fullName>
    </submittedName>
</protein>
<feature type="region of interest" description="Disordered" evidence="1">
    <location>
        <begin position="34"/>
        <end position="78"/>
    </location>
</feature>
<dbReference type="PANTHER" id="PTHR14000">
    <property type="entry name" value="FINGER CCCH DOMAIN PROTEIN, PUTATIVE (DUF3755)-RELATED"/>
    <property type="match status" value="1"/>
</dbReference>
<dbReference type="Pfam" id="PF12579">
    <property type="entry name" value="DUF3755"/>
    <property type="match status" value="1"/>
</dbReference>
<comment type="caution">
    <text evidence="2">The sequence shown here is derived from an EMBL/GenBank/DDBJ whole genome shotgun (WGS) entry which is preliminary data.</text>
</comment>
<proteinExistence type="predicted"/>
<evidence type="ECO:0000313" key="2">
    <source>
        <dbReference type="EMBL" id="CAH8356466.1"/>
    </source>
</evidence>
<dbReference type="PANTHER" id="PTHR14000:SF1">
    <property type="entry name" value="HISTONE H2A DEUBIQUITINASE (DUF3755)"/>
    <property type="match status" value="1"/>
</dbReference>
<dbReference type="EMBL" id="CAKOAT010217376">
    <property type="protein sequence ID" value="CAH8356466.1"/>
    <property type="molecule type" value="Genomic_DNA"/>
</dbReference>
<accession>A0ABC8KBY4</accession>
<dbReference type="AlphaFoldDB" id="A0ABC8KBY4"/>
<gene>
    <name evidence="2" type="ORF">ERUC_LOCUS22221</name>
</gene>
<evidence type="ECO:0000256" key="1">
    <source>
        <dbReference type="SAM" id="MobiDB-lite"/>
    </source>
</evidence>
<evidence type="ECO:0000313" key="3">
    <source>
        <dbReference type="Proteomes" id="UP001642260"/>
    </source>
</evidence>